<dbReference type="RefSeq" id="WP_237870232.1">
    <property type="nucleotide sequence ID" value="NZ_JAKLTR010000003.1"/>
</dbReference>
<dbReference type="EMBL" id="JAKLTR010000003">
    <property type="protein sequence ID" value="MCG2614125.1"/>
    <property type="molecule type" value="Genomic_DNA"/>
</dbReference>
<sequence>MKRILPVVFLLLTQQCSSQKADLASHIGLDLRYYEEQGQRYLGVSPALITTNNDALSEAMKKYPRRFRYLLMNKTRFQGIYEKYYPDTVMINRLYTDTLAGDSSFLRAYLLLTSAFTKKPVITMHFSRQEMMKVAARFFYCQSVRPDFSIASTICIGRNGLEGLFISADQTILEAFCFEAIFEKYYRPPGQKNLFITNFLSYIKEGEKQYAPLRSDTGVYLQRIRDHCFAKMEKDRYLQQSLMDYYEANRNSFIFLLK</sequence>
<organism evidence="1 2">
    <name type="scientific">Terrimonas ginsenosidimutans</name>
    <dbReference type="NCBI Taxonomy" id="2908004"/>
    <lineage>
        <taxon>Bacteria</taxon>
        <taxon>Pseudomonadati</taxon>
        <taxon>Bacteroidota</taxon>
        <taxon>Chitinophagia</taxon>
        <taxon>Chitinophagales</taxon>
        <taxon>Chitinophagaceae</taxon>
        <taxon>Terrimonas</taxon>
    </lineage>
</organism>
<evidence type="ECO:0008006" key="3">
    <source>
        <dbReference type="Google" id="ProtNLM"/>
    </source>
</evidence>
<evidence type="ECO:0000313" key="2">
    <source>
        <dbReference type="Proteomes" id="UP001165367"/>
    </source>
</evidence>
<accession>A0ABS9KP90</accession>
<proteinExistence type="predicted"/>
<comment type="caution">
    <text evidence="1">The sequence shown here is derived from an EMBL/GenBank/DDBJ whole genome shotgun (WGS) entry which is preliminary data.</text>
</comment>
<name>A0ABS9KP90_9BACT</name>
<reference evidence="1" key="1">
    <citation type="submission" date="2022-01" db="EMBL/GenBank/DDBJ databases">
        <authorList>
            <person name="Jo J.-H."/>
            <person name="Im W.-T."/>
        </authorList>
    </citation>
    <scope>NUCLEOTIDE SEQUENCE</scope>
    <source>
        <strain evidence="1">NA20</strain>
    </source>
</reference>
<evidence type="ECO:0000313" key="1">
    <source>
        <dbReference type="EMBL" id="MCG2614125.1"/>
    </source>
</evidence>
<protein>
    <recommendedName>
        <fullName evidence="3">Lipoprotein</fullName>
    </recommendedName>
</protein>
<keyword evidence="2" id="KW-1185">Reference proteome</keyword>
<dbReference type="Proteomes" id="UP001165367">
    <property type="component" value="Unassembled WGS sequence"/>
</dbReference>
<gene>
    <name evidence="1" type="ORF">LZZ85_07525</name>
</gene>